<sequence>MDPFAEIRPYNDSEVAAVLERLLADPEFLGALTRFRFKRLSGVLPGLLRRLVGWQLRRQLKGVASVTAMQAVIEGYMDRMISDTTAGFSVSGLDQLDPGQPFLFMSNHRDIAMDPAFTNYALWSSGHNTVRIAIGDNLLTKPYVSDLMRLNKSFIVRRSVRGPRQILKAYRDLSAYIRHSLLEEQAPIWIAQREGRAKDGVDRTEPAIIKMLAMSQDKANESFSEYIGGLNIVPVTISYELDPCDEAKARELAAVASSGSYEKAEHEDVESIAKGIAGNKGQVHVAFGTPLKGDYDNADAVAAEIDRQICANYVLHGTNIYAYRALHGDDAALPQGAAAAGSCDEAEFNRRMQAIPEDQRPYALAIYANAVVSQLAAEA</sequence>
<keyword evidence="2" id="KW-0012">Acyltransferase</keyword>
<name>A0ABT3TAS5_9GAMM</name>
<evidence type="ECO:0000313" key="3">
    <source>
        <dbReference type="Proteomes" id="UP001143362"/>
    </source>
</evidence>
<protein>
    <submittedName>
        <fullName evidence="2">Glycerol acyltransferase</fullName>
    </submittedName>
</protein>
<evidence type="ECO:0000313" key="2">
    <source>
        <dbReference type="EMBL" id="MCX2979377.1"/>
    </source>
</evidence>
<dbReference type="Proteomes" id="UP001143362">
    <property type="component" value="Unassembled WGS sequence"/>
</dbReference>
<dbReference type="SUPFAM" id="SSF69593">
    <property type="entry name" value="Glycerol-3-phosphate (1)-acyltransferase"/>
    <property type="match status" value="1"/>
</dbReference>
<keyword evidence="3" id="KW-1185">Reference proteome</keyword>
<proteinExistence type="predicted"/>
<dbReference type="RefSeq" id="WP_279243380.1">
    <property type="nucleotide sequence ID" value="NZ_SHNN01000001.1"/>
</dbReference>
<dbReference type="InterPro" id="IPR002123">
    <property type="entry name" value="Plipid/glycerol_acylTrfase"/>
</dbReference>
<keyword evidence="2" id="KW-0808">Transferase</keyword>
<dbReference type="GO" id="GO:0016746">
    <property type="term" value="F:acyltransferase activity"/>
    <property type="evidence" value="ECO:0007669"/>
    <property type="project" value="UniProtKB-KW"/>
</dbReference>
<accession>A0ABT3TAS5</accession>
<feature type="domain" description="Phospholipid/glycerol acyltransferase" evidence="1">
    <location>
        <begin position="89"/>
        <end position="192"/>
    </location>
</feature>
<comment type="caution">
    <text evidence="2">The sequence shown here is derived from an EMBL/GenBank/DDBJ whole genome shotgun (WGS) entry which is preliminary data.</text>
</comment>
<dbReference type="PANTHER" id="PTHR30068:SF3">
    <property type="entry name" value="PHOSPHOLIPID_GLYCEROL ACYLTRANSFERASE DOMAIN-CONTAINING PROTEIN"/>
    <property type="match status" value="1"/>
</dbReference>
<reference evidence="2" key="1">
    <citation type="submission" date="2019-02" db="EMBL/GenBank/DDBJ databases">
        <authorList>
            <person name="Li S.-H."/>
        </authorList>
    </citation>
    <scope>NUCLEOTIDE SEQUENCE</scope>
    <source>
        <strain evidence="2">IMCC14734</strain>
    </source>
</reference>
<organism evidence="2 3">
    <name type="scientific">Candidatus Litorirhabdus singularis</name>
    <dbReference type="NCBI Taxonomy" id="2518993"/>
    <lineage>
        <taxon>Bacteria</taxon>
        <taxon>Pseudomonadati</taxon>
        <taxon>Pseudomonadota</taxon>
        <taxon>Gammaproteobacteria</taxon>
        <taxon>Cellvibrionales</taxon>
        <taxon>Halieaceae</taxon>
        <taxon>Candidatus Litorirhabdus</taxon>
    </lineage>
</organism>
<evidence type="ECO:0000259" key="1">
    <source>
        <dbReference type="Pfam" id="PF01553"/>
    </source>
</evidence>
<dbReference type="PANTHER" id="PTHR30068">
    <property type="entry name" value="URONATE ISOMERASE"/>
    <property type="match status" value="1"/>
</dbReference>
<dbReference type="Pfam" id="PF01553">
    <property type="entry name" value="Acyltransferase"/>
    <property type="match status" value="1"/>
</dbReference>
<gene>
    <name evidence="2" type="ORF">EYC98_00700</name>
</gene>
<dbReference type="EMBL" id="SHNN01000001">
    <property type="protein sequence ID" value="MCX2979377.1"/>
    <property type="molecule type" value="Genomic_DNA"/>
</dbReference>